<dbReference type="GO" id="GO:0071014">
    <property type="term" value="C:post-mRNA release spliceosomal complex"/>
    <property type="evidence" value="ECO:0007669"/>
    <property type="project" value="TreeGrafter"/>
</dbReference>
<dbReference type="InterPro" id="IPR045075">
    <property type="entry name" value="Syf1-like"/>
</dbReference>
<organism evidence="3 4">
    <name type="scientific">Thalictrum thalictroides</name>
    <name type="common">Rue-anemone</name>
    <name type="synonym">Anemone thalictroides</name>
    <dbReference type="NCBI Taxonomy" id="46969"/>
    <lineage>
        <taxon>Eukaryota</taxon>
        <taxon>Viridiplantae</taxon>
        <taxon>Streptophyta</taxon>
        <taxon>Embryophyta</taxon>
        <taxon>Tracheophyta</taxon>
        <taxon>Spermatophyta</taxon>
        <taxon>Magnoliopsida</taxon>
        <taxon>Ranunculales</taxon>
        <taxon>Ranunculaceae</taxon>
        <taxon>Thalictroideae</taxon>
        <taxon>Thalictrum</taxon>
    </lineage>
</organism>
<keyword evidence="1" id="KW-0677">Repeat</keyword>
<dbReference type="SUPFAM" id="SSF48452">
    <property type="entry name" value="TPR-like"/>
    <property type="match status" value="1"/>
</dbReference>
<dbReference type="InterPro" id="IPR055430">
    <property type="entry name" value="HAT_Syf1_CNRKL1_C"/>
</dbReference>
<proteinExistence type="predicted"/>
<accession>A0A7J6WSR9</accession>
<dbReference type="PANTHER" id="PTHR11246:SF5">
    <property type="entry name" value="PRE-MRNA-SPLICING FACTOR SYF1"/>
    <property type="match status" value="1"/>
</dbReference>
<sequence length="272" mass="31316">MKKEKFEGITTNTRSLAFHIKSLMVEPTHIADLIEFLFESGLWQDAAEMLDCLLKAANDNANNRFEATTVKHDVLFGLSDLLTFYAMDIHGFSVSKPHTVWLSLAKLYEDYGDVSSVRAILKKAMHMRYRSVDHLATLWGHWAEMEMKQNNVNGALELIRCVTALPSLEFRQRWSIDPVQMKLHKFLNEDLVKNIGTSEPTCTVYDQILDLKIATPQIICDYARKLEEQNFLKGAFEIYEEGVKMLKNPHTINNCMNYISEFVSSNFKIKPE</sequence>
<evidence type="ECO:0000256" key="1">
    <source>
        <dbReference type="ARBA" id="ARBA00022737"/>
    </source>
</evidence>
<dbReference type="EMBL" id="JABWDY010011867">
    <property type="protein sequence ID" value="KAF5199505.1"/>
    <property type="molecule type" value="Genomic_DNA"/>
</dbReference>
<reference evidence="3 4" key="1">
    <citation type="submission" date="2020-06" db="EMBL/GenBank/DDBJ databases">
        <title>Transcriptomic and genomic resources for Thalictrum thalictroides and T. hernandezii: Facilitating candidate gene discovery in an emerging model plant lineage.</title>
        <authorList>
            <person name="Arias T."/>
            <person name="Riano-Pachon D.M."/>
            <person name="Di Stilio V.S."/>
        </authorList>
    </citation>
    <scope>NUCLEOTIDE SEQUENCE [LARGE SCALE GENOMIC DNA]</scope>
    <source>
        <strain evidence="4">cv. WT478/WT964</strain>
        <tissue evidence="3">Leaves</tissue>
    </source>
</reference>
<name>A0A7J6WSR9_THATH</name>
<feature type="domain" description="Pre-mRNA-splicing factor Syf1/CRNKL1-like C-terminal HAT-repeats" evidence="2">
    <location>
        <begin position="94"/>
        <end position="267"/>
    </location>
</feature>
<protein>
    <submittedName>
        <fullName evidence="3">Pre-mrna-splicing factor syf1</fullName>
    </submittedName>
</protein>
<gene>
    <name evidence="3" type="ORF">FRX31_010909</name>
</gene>
<dbReference type="GO" id="GO:0000974">
    <property type="term" value="C:Prp19 complex"/>
    <property type="evidence" value="ECO:0007669"/>
    <property type="project" value="TreeGrafter"/>
</dbReference>
<comment type="caution">
    <text evidence="3">The sequence shown here is derived from an EMBL/GenBank/DDBJ whole genome shotgun (WGS) entry which is preliminary data.</text>
</comment>
<evidence type="ECO:0000313" key="4">
    <source>
        <dbReference type="Proteomes" id="UP000554482"/>
    </source>
</evidence>
<dbReference type="InterPro" id="IPR011990">
    <property type="entry name" value="TPR-like_helical_dom_sf"/>
</dbReference>
<dbReference type="GO" id="GO:0071007">
    <property type="term" value="C:U2-type catalytic step 2 spliceosome"/>
    <property type="evidence" value="ECO:0007669"/>
    <property type="project" value="TreeGrafter"/>
</dbReference>
<dbReference type="Pfam" id="PF23231">
    <property type="entry name" value="HAT_Syf1_CNRKL1_C"/>
    <property type="match status" value="1"/>
</dbReference>
<dbReference type="OrthoDB" id="10067343at2759"/>
<dbReference type="AlphaFoldDB" id="A0A7J6WSR9"/>
<evidence type="ECO:0000259" key="2">
    <source>
        <dbReference type="Pfam" id="PF23231"/>
    </source>
</evidence>
<dbReference type="Gene3D" id="1.25.40.10">
    <property type="entry name" value="Tetratricopeptide repeat domain"/>
    <property type="match status" value="1"/>
</dbReference>
<dbReference type="PANTHER" id="PTHR11246">
    <property type="entry name" value="PRE-MRNA SPLICING FACTOR"/>
    <property type="match status" value="1"/>
</dbReference>
<dbReference type="GO" id="GO:0000349">
    <property type="term" value="P:generation of catalytic spliceosome for first transesterification step"/>
    <property type="evidence" value="ECO:0007669"/>
    <property type="project" value="TreeGrafter"/>
</dbReference>
<evidence type="ECO:0000313" key="3">
    <source>
        <dbReference type="EMBL" id="KAF5199505.1"/>
    </source>
</evidence>
<dbReference type="Proteomes" id="UP000554482">
    <property type="component" value="Unassembled WGS sequence"/>
</dbReference>
<keyword evidence="4" id="KW-1185">Reference proteome</keyword>